<keyword evidence="3" id="KW-1185">Reference proteome</keyword>
<reference evidence="2 3" key="1">
    <citation type="submission" date="2024-08" db="EMBL/GenBank/DDBJ databases">
        <authorList>
            <person name="Wei W."/>
        </authorList>
    </citation>
    <scope>NUCLEOTIDE SEQUENCE [LARGE SCALE GENOMIC DNA]</scope>
    <source>
        <strain evidence="2 3">XU2</strain>
    </source>
</reference>
<dbReference type="Gene3D" id="2.130.10.10">
    <property type="entry name" value="YVTN repeat-like/Quinoprotein amine dehydrogenase"/>
    <property type="match status" value="1"/>
</dbReference>
<comment type="caution">
    <text evidence="2">The sequence shown here is derived from an EMBL/GenBank/DDBJ whole genome shotgun (WGS) entry which is preliminary data.</text>
</comment>
<protein>
    <submittedName>
        <fullName evidence="2">Uncharacterized protein</fullName>
    </submittedName>
</protein>
<evidence type="ECO:0000256" key="1">
    <source>
        <dbReference type="SAM" id="SignalP"/>
    </source>
</evidence>
<gene>
    <name evidence="2" type="ORF">ACD591_02240</name>
</gene>
<proteinExistence type="predicted"/>
<dbReference type="EMBL" id="JBGOGF010000001">
    <property type="protein sequence ID" value="MFA1770096.1"/>
    <property type="molecule type" value="Genomic_DNA"/>
</dbReference>
<evidence type="ECO:0000313" key="2">
    <source>
        <dbReference type="EMBL" id="MFA1770096.1"/>
    </source>
</evidence>
<name>A0ABV4RBY9_9BACT</name>
<dbReference type="SUPFAM" id="SSF63829">
    <property type="entry name" value="Calcium-dependent phosphotriesterase"/>
    <property type="match status" value="1"/>
</dbReference>
<keyword evidence="1" id="KW-0732">Signal</keyword>
<dbReference type="RefSeq" id="WP_225840715.1">
    <property type="nucleotide sequence ID" value="NZ_BMMG01000002.1"/>
</dbReference>
<dbReference type="InterPro" id="IPR015943">
    <property type="entry name" value="WD40/YVTN_repeat-like_dom_sf"/>
</dbReference>
<feature type="chain" id="PRO_5045179134" evidence="1">
    <location>
        <begin position="28"/>
        <end position="393"/>
    </location>
</feature>
<sequence>MAYVTMKNTLKFLLLLPLGLLSLMALAQKEATTWYFGHNAGLSFADPANPQPLKDGNMFSEEGCAVLSDALGNLLFYTNGMQVWNRNKQIMAGGDSLKGHESSTQSAVILPKPGSQHLYYLFTTDFQGQSHGLQYHLIDLSRNGGLGEVVSKNNLIFAPVTEKLTAIKHRNGRDYWVITHRWNSSAFYAYLISADGITFKPVESHLGSIHAGDNGGTIGYMKASPTGDKLAVATWATVNKIEVFGFNNENGKLSLAVDLGKFDEAYGVEFSPDGTKLYGGKNGIAGGEARIFQFDLSAGTNDAIIHSGKQVAKSISRKIGALQLGPDGRIYVARNNSNWLGVIRNPNALGPACDYKDSGINLGTQKSALGLPNFPGFYFQNLSPSTTSALPPK</sequence>
<accession>A0ABV4RBY9</accession>
<feature type="signal peptide" evidence="1">
    <location>
        <begin position="1"/>
        <end position="27"/>
    </location>
</feature>
<organism evidence="2 3">
    <name type="scientific">Rufibacter glacialis</name>
    <dbReference type="NCBI Taxonomy" id="1259555"/>
    <lineage>
        <taxon>Bacteria</taxon>
        <taxon>Pseudomonadati</taxon>
        <taxon>Bacteroidota</taxon>
        <taxon>Cytophagia</taxon>
        <taxon>Cytophagales</taxon>
        <taxon>Hymenobacteraceae</taxon>
        <taxon>Rufibacter</taxon>
    </lineage>
</organism>
<dbReference type="Proteomes" id="UP001570846">
    <property type="component" value="Unassembled WGS sequence"/>
</dbReference>
<evidence type="ECO:0000313" key="3">
    <source>
        <dbReference type="Proteomes" id="UP001570846"/>
    </source>
</evidence>